<dbReference type="Proteomes" id="UP000236291">
    <property type="component" value="Unassembled WGS sequence"/>
</dbReference>
<name>A0A2K3JUN9_TRIPR</name>
<feature type="non-terminal residue" evidence="1">
    <location>
        <position position="62"/>
    </location>
</feature>
<reference evidence="1 2" key="2">
    <citation type="journal article" date="2017" name="Front. Plant Sci.">
        <title>Gene Classification and Mining of Molecular Markers Useful in Red Clover (Trifolium pratense) Breeding.</title>
        <authorList>
            <person name="Istvanek J."/>
            <person name="Dluhosova J."/>
            <person name="Dluhos P."/>
            <person name="Patkova L."/>
            <person name="Nedelnik J."/>
            <person name="Repkova J."/>
        </authorList>
    </citation>
    <scope>NUCLEOTIDE SEQUENCE [LARGE SCALE GENOMIC DNA]</scope>
    <source>
        <strain evidence="2">cv. Tatra</strain>
        <tissue evidence="1">Young leaves</tissue>
    </source>
</reference>
<comment type="caution">
    <text evidence="1">The sequence shown here is derived from an EMBL/GenBank/DDBJ whole genome shotgun (WGS) entry which is preliminary data.</text>
</comment>
<accession>A0A2K3JUN9</accession>
<sequence>MEIEIYSQSLRRRRSIWRNSPSNSRCRRRTTLLQSLVTHLSSPLPSKNLKITQPFIIVFTIP</sequence>
<evidence type="ECO:0000313" key="2">
    <source>
        <dbReference type="Proteomes" id="UP000236291"/>
    </source>
</evidence>
<dbReference type="EMBL" id="ASHM01124929">
    <property type="protein sequence ID" value="PNX57763.1"/>
    <property type="molecule type" value="Genomic_DNA"/>
</dbReference>
<protein>
    <submittedName>
        <fullName evidence="1">Uncharacterized protein</fullName>
    </submittedName>
</protein>
<organism evidence="1 2">
    <name type="scientific">Trifolium pratense</name>
    <name type="common">Red clover</name>
    <dbReference type="NCBI Taxonomy" id="57577"/>
    <lineage>
        <taxon>Eukaryota</taxon>
        <taxon>Viridiplantae</taxon>
        <taxon>Streptophyta</taxon>
        <taxon>Embryophyta</taxon>
        <taxon>Tracheophyta</taxon>
        <taxon>Spermatophyta</taxon>
        <taxon>Magnoliopsida</taxon>
        <taxon>eudicotyledons</taxon>
        <taxon>Gunneridae</taxon>
        <taxon>Pentapetalae</taxon>
        <taxon>rosids</taxon>
        <taxon>fabids</taxon>
        <taxon>Fabales</taxon>
        <taxon>Fabaceae</taxon>
        <taxon>Papilionoideae</taxon>
        <taxon>50 kb inversion clade</taxon>
        <taxon>NPAAA clade</taxon>
        <taxon>Hologalegina</taxon>
        <taxon>IRL clade</taxon>
        <taxon>Trifolieae</taxon>
        <taxon>Trifolium</taxon>
    </lineage>
</organism>
<gene>
    <name evidence="1" type="ORF">L195_g058855</name>
</gene>
<dbReference type="AlphaFoldDB" id="A0A2K3JUN9"/>
<evidence type="ECO:0000313" key="1">
    <source>
        <dbReference type="EMBL" id="PNX57763.1"/>
    </source>
</evidence>
<reference evidence="1 2" key="1">
    <citation type="journal article" date="2014" name="Am. J. Bot.">
        <title>Genome assembly and annotation for red clover (Trifolium pratense; Fabaceae).</title>
        <authorList>
            <person name="Istvanek J."/>
            <person name="Jaros M."/>
            <person name="Krenek A."/>
            <person name="Repkova J."/>
        </authorList>
    </citation>
    <scope>NUCLEOTIDE SEQUENCE [LARGE SCALE GENOMIC DNA]</scope>
    <source>
        <strain evidence="2">cv. Tatra</strain>
        <tissue evidence="1">Young leaves</tissue>
    </source>
</reference>
<proteinExistence type="predicted"/>